<feature type="domain" description="FDX-ACB" evidence="18">
    <location>
        <begin position="707"/>
        <end position="799"/>
    </location>
</feature>
<feature type="domain" description="B5" evidence="19">
    <location>
        <begin position="403"/>
        <end position="478"/>
    </location>
</feature>
<sequence length="800" mass="84075">MKFTLSWLKEHLETDATVAQVVDAMTMAGLEVEHVTDPAETLKAFTVAKIVEAAQHPNADRLRVCQVDTVDGRKEIVCGAPNARVGLTTVYAPIGAYVPGLDVTLVEKPVRGVISNGMLCSASELQVAEESDGIMELPDSLAVGTPAAEALGLEAVIDFEVTPNRPDWLGVVGIARDLAAAGVGKLRDPSIQPIAGTFPCPYTVRIDGDACKLFAGRLIKGVKNGPSPAWLQARLTAIGLRSINALVDVTNLISYDRAKPLHVYDAAKLVGTTVEARLGRHGLNGDEHLIALDGKTYELTPEMSVIADADGERPVGLGGVMGGESTGCSDETIDVFVESAWFDPIRTAQTGRTTGITSDAQYRFARGVDTGAVVPALELATKLILELCGGEPSEVAVVGEAPVAPGPIQFDPAYVHQLAGLNIPRDGVVEILTKLGFTVENGHAELTVTPPTWRRDVDGKADLVEEVARIAGFDALPATPLPEVPPSPGGVLTVRQNRARVARRALAAAGYAEAVTWSFVANATATAFGGGAPELVLANPMSAEIDTMRPSILPNLIEAAGRNARRGFPDTALFEVGPVFGGDQPQDQHMAVAAILAPRAPRGWDKRPAEDVFTVKADLLALLEELGAPVASLQTAQGSASPWWHPGRSARLQLGPKAVIAEFGELHPAVLKQLDVDGPVYGFEIWVEAVPEPKKKPTKTRGAPALSSLMPLSRDFAFLLDAGKASGDLVKAVAGADKALIAGARVFDVYQGPGVPEGQKSVAVEVSVQPREKTLTDAEIEALSAKIVAAAEKAGGKLRA</sequence>
<evidence type="ECO:0000313" key="20">
    <source>
        <dbReference type="EMBL" id="ATQ43983.1"/>
    </source>
</evidence>
<evidence type="ECO:0000259" key="19">
    <source>
        <dbReference type="PROSITE" id="PS51483"/>
    </source>
</evidence>
<dbReference type="GO" id="GO:0009328">
    <property type="term" value="C:phenylalanine-tRNA ligase complex"/>
    <property type="evidence" value="ECO:0007669"/>
    <property type="project" value="TreeGrafter"/>
</dbReference>
<dbReference type="Gene3D" id="3.30.930.10">
    <property type="entry name" value="Bira Bifunctional Protein, Domain 2"/>
    <property type="match status" value="1"/>
</dbReference>
<evidence type="ECO:0000256" key="10">
    <source>
        <dbReference type="ARBA" id="ARBA00022842"/>
    </source>
</evidence>
<dbReference type="Proteomes" id="UP000228945">
    <property type="component" value="Chromosome"/>
</dbReference>
<dbReference type="Pfam" id="PF03483">
    <property type="entry name" value="B3_4"/>
    <property type="match status" value="1"/>
</dbReference>
<accession>A0A2D2B170</accession>
<dbReference type="FunFam" id="2.40.50.140:FF:000045">
    <property type="entry name" value="Phenylalanine--tRNA ligase beta subunit"/>
    <property type="match status" value="1"/>
</dbReference>
<protein>
    <recommendedName>
        <fullName evidence="15">Phenylalanine--tRNA ligase beta subunit</fullName>
        <ecNumber evidence="15">6.1.1.20</ecNumber>
    </recommendedName>
    <alternativeName>
        <fullName evidence="15">Phenylalanyl-tRNA synthetase beta subunit</fullName>
        <shortName evidence="15">PheRS</shortName>
    </alternativeName>
</protein>
<dbReference type="InterPro" id="IPR036690">
    <property type="entry name" value="Fdx_antiC-bd_sf"/>
</dbReference>
<keyword evidence="21" id="KW-1185">Reference proteome</keyword>
<evidence type="ECO:0000256" key="13">
    <source>
        <dbReference type="ARBA" id="ARBA00023146"/>
    </source>
</evidence>
<dbReference type="SMART" id="SM00874">
    <property type="entry name" value="B5"/>
    <property type="match status" value="1"/>
</dbReference>
<name>A0A2D2B170_9CAUL</name>
<keyword evidence="11 16" id="KW-0694">RNA-binding</keyword>
<evidence type="ECO:0000256" key="3">
    <source>
        <dbReference type="ARBA" id="ARBA00011209"/>
    </source>
</evidence>
<evidence type="ECO:0000256" key="7">
    <source>
        <dbReference type="ARBA" id="ARBA00022723"/>
    </source>
</evidence>
<dbReference type="PANTHER" id="PTHR10947:SF0">
    <property type="entry name" value="PHENYLALANINE--TRNA LIGASE BETA SUBUNIT"/>
    <property type="match status" value="1"/>
</dbReference>
<keyword evidence="12 15" id="KW-0648">Protein biosynthesis</keyword>
<feature type="binding site" evidence="15">
    <location>
        <position position="456"/>
    </location>
    <ligand>
        <name>Mg(2+)</name>
        <dbReference type="ChEBI" id="CHEBI:18420"/>
        <note>shared with alpha subunit</note>
    </ligand>
</feature>
<dbReference type="InterPro" id="IPR012340">
    <property type="entry name" value="NA-bd_OB-fold"/>
</dbReference>
<dbReference type="SUPFAM" id="SSF50249">
    <property type="entry name" value="Nucleic acid-binding proteins"/>
    <property type="match status" value="1"/>
</dbReference>
<dbReference type="SMART" id="SM00873">
    <property type="entry name" value="B3_4"/>
    <property type="match status" value="1"/>
</dbReference>
<dbReference type="PROSITE" id="PS51483">
    <property type="entry name" value="B5"/>
    <property type="match status" value="1"/>
</dbReference>
<feature type="binding site" evidence="15">
    <location>
        <position position="462"/>
    </location>
    <ligand>
        <name>Mg(2+)</name>
        <dbReference type="ChEBI" id="CHEBI:18420"/>
        <note>shared with alpha subunit</note>
    </ligand>
</feature>
<dbReference type="AlphaFoldDB" id="A0A2D2B170"/>
<dbReference type="InterPro" id="IPR009061">
    <property type="entry name" value="DNA-bd_dom_put_sf"/>
</dbReference>
<comment type="subcellular location">
    <subcellularLocation>
        <location evidence="1 15">Cytoplasm</location>
    </subcellularLocation>
</comment>
<dbReference type="Gene3D" id="3.30.56.10">
    <property type="match status" value="2"/>
</dbReference>
<organism evidence="20 21">
    <name type="scientific">Caulobacter mirabilis</name>
    <dbReference type="NCBI Taxonomy" id="69666"/>
    <lineage>
        <taxon>Bacteria</taxon>
        <taxon>Pseudomonadati</taxon>
        <taxon>Pseudomonadota</taxon>
        <taxon>Alphaproteobacteria</taxon>
        <taxon>Caulobacterales</taxon>
        <taxon>Caulobacteraceae</taxon>
        <taxon>Caulobacter</taxon>
    </lineage>
</organism>
<dbReference type="Pfam" id="PF17759">
    <property type="entry name" value="tRNA_synthFbeta"/>
    <property type="match status" value="1"/>
</dbReference>
<evidence type="ECO:0000256" key="9">
    <source>
        <dbReference type="ARBA" id="ARBA00022840"/>
    </source>
</evidence>
<evidence type="ECO:0000256" key="6">
    <source>
        <dbReference type="ARBA" id="ARBA00022598"/>
    </source>
</evidence>
<keyword evidence="5 16" id="KW-0820">tRNA-binding</keyword>
<feature type="binding site" evidence="15">
    <location>
        <position position="465"/>
    </location>
    <ligand>
        <name>Mg(2+)</name>
        <dbReference type="ChEBI" id="CHEBI:18420"/>
        <note>shared with alpha subunit</note>
    </ligand>
</feature>
<dbReference type="Gene3D" id="2.40.50.140">
    <property type="entry name" value="Nucleic acid-binding proteins"/>
    <property type="match status" value="1"/>
</dbReference>
<dbReference type="Pfam" id="PF01588">
    <property type="entry name" value="tRNA_bind"/>
    <property type="match status" value="1"/>
</dbReference>
<dbReference type="InterPro" id="IPR041616">
    <property type="entry name" value="PheRS_beta_core"/>
</dbReference>
<proteinExistence type="inferred from homology"/>
<keyword evidence="4 15" id="KW-0963">Cytoplasm</keyword>
<dbReference type="CDD" id="cd00769">
    <property type="entry name" value="PheRS_beta_core"/>
    <property type="match status" value="1"/>
</dbReference>
<dbReference type="NCBIfam" id="TIGR00472">
    <property type="entry name" value="pheT_bact"/>
    <property type="match status" value="1"/>
</dbReference>
<dbReference type="PROSITE" id="PS50886">
    <property type="entry name" value="TRBD"/>
    <property type="match status" value="1"/>
</dbReference>
<keyword evidence="10 15" id="KW-0460">Magnesium</keyword>
<dbReference type="InterPro" id="IPR020825">
    <property type="entry name" value="Phe-tRNA_synthase-like_B3/B4"/>
</dbReference>
<evidence type="ECO:0000256" key="12">
    <source>
        <dbReference type="ARBA" id="ARBA00022917"/>
    </source>
</evidence>
<dbReference type="InterPro" id="IPR002547">
    <property type="entry name" value="tRNA-bd_dom"/>
</dbReference>
<dbReference type="InterPro" id="IPR045864">
    <property type="entry name" value="aa-tRNA-synth_II/BPL/LPL"/>
</dbReference>
<keyword evidence="8 15" id="KW-0547">Nucleotide-binding</keyword>
<evidence type="ECO:0000256" key="14">
    <source>
        <dbReference type="ARBA" id="ARBA00049255"/>
    </source>
</evidence>
<dbReference type="OrthoDB" id="9805455at2"/>
<dbReference type="Pfam" id="PF03484">
    <property type="entry name" value="B5"/>
    <property type="match status" value="1"/>
</dbReference>
<comment type="cofactor">
    <cofactor evidence="15">
        <name>Mg(2+)</name>
        <dbReference type="ChEBI" id="CHEBI:18420"/>
    </cofactor>
    <text evidence="15">Binds 2 magnesium ions per tetramer.</text>
</comment>
<dbReference type="SUPFAM" id="SSF46955">
    <property type="entry name" value="Putative DNA-binding domain"/>
    <property type="match status" value="1"/>
</dbReference>
<dbReference type="InterPro" id="IPR005147">
    <property type="entry name" value="tRNA_synthase_B5-dom"/>
</dbReference>
<dbReference type="PANTHER" id="PTHR10947">
    <property type="entry name" value="PHENYLALANYL-TRNA SYNTHETASE BETA CHAIN AND LEUCINE-RICH REPEAT-CONTAINING PROTEIN 47"/>
    <property type="match status" value="1"/>
</dbReference>
<dbReference type="EMBL" id="CP024201">
    <property type="protein sequence ID" value="ATQ43983.1"/>
    <property type="molecule type" value="Genomic_DNA"/>
</dbReference>
<dbReference type="PROSITE" id="PS51447">
    <property type="entry name" value="FDX_ACB"/>
    <property type="match status" value="1"/>
</dbReference>
<dbReference type="GO" id="GO:0000287">
    <property type="term" value="F:magnesium ion binding"/>
    <property type="evidence" value="ECO:0007669"/>
    <property type="project" value="UniProtKB-UniRule"/>
</dbReference>
<dbReference type="Gene3D" id="3.50.40.10">
    <property type="entry name" value="Phenylalanyl-trna Synthetase, Chain B, domain 3"/>
    <property type="match status" value="1"/>
</dbReference>
<keyword evidence="7 15" id="KW-0479">Metal-binding</keyword>
<evidence type="ECO:0000313" key="21">
    <source>
        <dbReference type="Proteomes" id="UP000228945"/>
    </source>
</evidence>
<evidence type="ECO:0000256" key="15">
    <source>
        <dbReference type="HAMAP-Rule" id="MF_00283"/>
    </source>
</evidence>
<dbReference type="InterPro" id="IPR033714">
    <property type="entry name" value="tRNA_bind_bactPheRS"/>
</dbReference>
<dbReference type="InterPro" id="IPR005121">
    <property type="entry name" value="Fdx_antiC-bd"/>
</dbReference>
<evidence type="ECO:0000256" key="16">
    <source>
        <dbReference type="PROSITE-ProRule" id="PRU00209"/>
    </source>
</evidence>
<evidence type="ECO:0000256" key="11">
    <source>
        <dbReference type="ARBA" id="ARBA00022884"/>
    </source>
</evidence>
<dbReference type="KEGG" id="cmb:CSW64_17110"/>
<evidence type="ECO:0000259" key="17">
    <source>
        <dbReference type="PROSITE" id="PS50886"/>
    </source>
</evidence>
<dbReference type="InterPro" id="IPR004532">
    <property type="entry name" value="Phe-tRNA-ligase_IIc_bsu_bact"/>
</dbReference>
<comment type="catalytic activity">
    <reaction evidence="14 15">
        <text>tRNA(Phe) + L-phenylalanine + ATP = L-phenylalanyl-tRNA(Phe) + AMP + diphosphate + H(+)</text>
        <dbReference type="Rhea" id="RHEA:19413"/>
        <dbReference type="Rhea" id="RHEA-COMP:9668"/>
        <dbReference type="Rhea" id="RHEA-COMP:9699"/>
        <dbReference type="ChEBI" id="CHEBI:15378"/>
        <dbReference type="ChEBI" id="CHEBI:30616"/>
        <dbReference type="ChEBI" id="CHEBI:33019"/>
        <dbReference type="ChEBI" id="CHEBI:58095"/>
        <dbReference type="ChEBI" id="CHEBI:78442"/>
        <dbReference type="ChEBI" id="CHEBI:78531"/>
        <dbReference type="ChEBI" id="CHEBI:456215"/>
        <dbReference type="EC" id="6.1.1.20"/>
    </reaction>
</comment>
<gene>
    <name evidence="15" type="primary">pheT</name>
    <name evidence="20" type="ORF">CSW64_17110</name>
</gene>
<keyword evidence="6 15" id="KW-0436">Ligase</keyword>
<dbReference type="SUPFAM" id="SSF56037">
    <property type="entry name" value="PheT/TilS domain"/>
    <property type="match status" value="1"/>
</dbReference>
<evidence type="ECO:0000259" key="18">
    <source>
        <dbReference type="PROSITE" id="PS51447"/>
    </source>
</evidence>
<feature type="domain" description="TRNA-binding" evidence="17">
    <location>
        <begin position="39"/>
        <end position="148"/>
    </location>
</feature>
<dbReference type="GO" id="GO:0004826">
    <property type="term" value="F:phenylalanine-tRNA ligase activity"/>
    <property type="evidence" value="ECO:0007669"/>
    <property type="project" value="UniProtKB-UniRule"/>
</dbReference>
<dbReference type="GO" id="GO:0005524">
    <property type="term" value="F:ATP binding"/>
    <property type="evidence" value="ECO:0007669"/>
    <property type="project" value="UniProtKB-UniRule"/>
</dbReference>
<dbReference type="SMART" id="SM00896">
    <property type="entry name" value="FDX-ACB"/>
    <property type="match status" value="1"/>
</dbReference>
<evidence type="ECO:0000256" key="2">
    <source>
        <dbReference type="ARBA" id="ARBA00008653"/>
    </source>
</evidence>
<keyword evidence="13 15" id="KW-0030">Aminoacyl-tRNA synthetase</keyword>
<evidence type="ECO:0000256" key="4">
    <source>
        <dbReference type="ARBA" id="ARBA00022490"/>
    </source>
</evidence>
<dbReference type="InterPro" id="IPR005146">
    <property type="entry name" value="B3/B4_tRNA-bd"/>
</dbReference>
<dbReference type="RefSeq" id="WP_099623231.1">
    <property type="nucleotide sequence ID" value="NZ_CP024201.1"/>
</dbReference>
<evidence type="ECO:0000256" key="1">
    <source>
        <dbReference type="ARBA" id="ARBA00004496"/>
    </source>
</evidence>
<dbReference type="InterPro" id="IPR045060">
    <property type="entry name" value="Phe-tRNA-ligase_IIc_bsu"/>
</dbReference>
<dbReference type="Pfam" id="PF03147">
    <property type="entry name" value="FDX-ACB"/>
    <property type="match status" value="1"/>
</dbReference>
<comment type="similarity">
    <text evidence="2 15">Belongs to the phenylalanyl-tRNA synthetase beta subunit family. Type 1 subfamily.</text>
</comment>
<dbReference type="SUPFAM" id="SSF55681">
    <property type="entry name" value="Class II aaRS and biotin synthetases"/>
    <property type="match status" value="1"/>
</dbReference>
<dbReference type="Gene3D" id="3.30.70.380">
    <property type="entry name" value="Ferrodoxin-fold anticodon-binding domain"/>
    <property type="match status" value="1"/>
</dbReference>
<comment type="subunit">
    <text evidence="3 15">Tetramer of two alpha and two beta subunits.</text>
</comment>
<dbReference type="NCBIfam" id="NF045760">
    <property type="entry name" value="YtpR"/>
    <property type="match status" value="1"/>
</dbReference>
<dbReference type="GO" id="GO:0006432">
    <property type="term" value="P:phenylalanyl-tRNA aminoacylation"/>
    <property type="evidence" value="ECO:0007669"/>
    <property type="project" value="UniProtKB-UniRule"/>
</dbReference>
<evidence type="ECO:0000256" key="8">
    <source>
        <dbReference type="ARBA" id="ARBA00022741"/>
    </source>
</evidence>
<keyword evidence="9 15" id="KW-0067">ATP-binding</keyword>
<dbReference type="GO" id="GO:0000049">
    <property type="term" value="F:tRNA binding"/>
    <property type="evidence" value="ECO:0007669"/>
    <property type="project" value="UniProtKB-UniRule"/>
</dbReference>
<dbReference type="EC" id="6.1.1.20" evidence="15"/>
<dbReference type="HAMAP" id="MF_00283">
    <property type="entry name" value="Phe_tRNA_synth_beta1"/>
    <property type="match status" value="1"/>
</dbReference>
<feature type="binding site" evidence="15">
    <location>
        <position position="466"/>
    </location>
    <ligand>
        <name>Mg(2+)</name>
        <dbReference type="ChEBI" id="CHEBI:18420"/>
        <note>shared with alpha subunit</note>
    </ligand>
</feature>
<evidence type="ECO:0000256" key="5">
    <source>
        <dbReference type="ARBA" id="ARBA00022555"/>
    </source>
</evidence>
<dbReference type="CDD" id="cd02796">
    <property type="entry name" value="tRNA_bind_bactPheRS"/>
    <property type="match status" value="1"/>
</dbReference>
<dbReference type="SUPFAM" id="SSF54991">
    <property type="entry name" value="Anticodon-binding domain of PheRS"/>
    <property type="match status" value="1"/>
</dbReference>
<reference evidence="20 21" key="1">
    <citation type="submission" date="2017-10" db="EMBL/GenBank/DDBJ databases">
        <title>Genome sequence of Caulobacter mirabilis FWC38.</title>
        <authorList>
            <person name="Fiebig A."/>
            <person name="Crosson S."/>
        </authorList>
    </citation>
    <scope>NUCLEOTIDE SEQUENCE [LARGE SCALE GENOMIC DNA]</scope>
    <source>
        <strain evidence="20 21">FWC 38</strain>
    </source>
</reference>